<proteinExistence type="predicted"/>
<dbReference type="EMBL" id="MWQN01000002">
    <property type="protein sequence ID" value="OPC78922.1"/>
    <property type="molecule type" value="Genomic_DNA"/>
</dbReference>
<dbReference type="Proteomes" id="UP000190037">
    <property type="component" value="Unassembled WGS sequence"/>
</dbReference>
<name>A0A1T3NQF6_9ACTN</name>
<dbReference type="SUPFAM" id="SSF55298">
    <property type="entry name" value="YjgF-like"/>
    <property type="match status" value="1"/>
</dbReference>
<protein>
    <submittedName>
        <fullName evidence="1">Endoribonuclease L-PSP</fullName>
    </submittedName>
</protein>
<dbReference type="OrthoDB" id="3212792at2"/>
<dbReference type="PANTHER" id="PTHR11803">
    <property type="entry name" value="2-IMINOBUTANOATE/2-IMINOPROPANOATE DEAMINASE RIDA"/>
    <property type="match status" value="1"/>
</dbReference>
<gene>
    <name evidence="1" type="ORF">B4N89_32920</name>
</gene>
<dbReference type="InterPro" id="IPR006175">
    <property type="entry name" value="YjgF/YER057c/UK114"/>
</dbReference>
<keyword evidence="2" id="KW-1185">Reference proteome</keyword>
<accession>A0A1T3NQF6</accession>
<dbReference type="eggNOG" id="COG0251">
    <property type="taxonomic scope" value="Bacteria"/>
</dbReference>
<dbReference type="GO" id="GO:0005829">
    <property type="term" value="C:cytosol"/>
    <property type="evidence" value="ECO:0007669"/>
    <property type="project" value="TreeGrafter"/>
</dbReference>
<dbReference type="GO" id="GO:0019239">
    <property type="term" value="F:deaminase activity"/>
    <property type="evidence" value="ECO:0007669"/>
    <property type="project" value="TreeGrafter"/>
</dbReference>
<comment type="caution">
    <text evidence="1">The sequence shown here is derived from an EMBL/GenBank/DDBJ whole genome shotgun (WGS) entry which is preliminary data.</text>
</comment>
<dbReference type="RefSeq" id="WP_078980123.1">
    <property type="nucleotide sequence ID" value="NZ_MWQN01000002.1"/>
</dbReference>
<evidence type="ECO:0000313" key="2">
    <source>
        <dbReference type="Proteomes" id="UP000190037"/>
    </source>
</evidence>
<dbReference type="STRING" id="159449.B4N89_32920"/>
<organism evidence="1 2">
    <name type="scientific">Embleya scabrispora</name>
    <dbReference type="NCBI Taxonomy" id="159449"/>
    <lineage>
        <taxon>Bacteria</taxon>
        <taxon>Bacillati</taxon>
        <taxon>Actinomycetota</taxon>
        <taxon>Actinomycetes</taxon>
        <taxon>Kitasatosporales</taxon>
        <taxon>Streptomycetaceae</taxon>
        <taxon>Embleya</taxon>
    </lineage>
</organism>
<dbReference type="CDD" id="cd00448">
    <property type="entry name" value="YjgF_YER057c_UK114_family"/>
    <property type="match status" value="1"/>
</dbReference>
<reference evidence="1 2" key="1">
    <citation type="submission" date="2017-03" db="EMBL/GenBank/DDBJ databases">
        <title>Draft genome sequence of Streptomyces scabrisporus NF3, endophyte isolated from Amphipterygium adstringens.</title>
        <authorList>
            <person name="Vazquez M."/>
            <person name="Ceapa C.D."/>
            <person name="Rodriguez Luna D."/>
            <person name="Sanchez Esquivel S."/>
        </authorList>
    </citation>
    <scope>NUCLEOTIDE SEQUENCE [LARGE SCALE GENOMIC DNA]</scope>
    <source>
        <strain evidence="1 2">NF3</strain>
    </source>
</reference>
<dbReference type="AlphaFoldDB" id="A0A1T3NQF6"/>
<dbReference type="InterPro" id="IPR035959">
    <property type="entry name" value="RutC-like_sf"/>
</dbReference>
<dbReference type="Gene3D" id="3.30.1330.40">
    <property type="entry name" value="RutC-like"/>
    <property type="match status" value="1"/>
</dbReference>
<dbReference type="Pfam" id="PF01042">
    <property type="entry name" value="Ribonuc_L-PSP"/>
    <property type="match status" value="1"/>
</dbReference>
<sequence>MSDTSFTITNPSDLHNPVSYGYSHVVDVPAPGLVFVAGQYGSDPTGAVASPDFAAQVELSFANLGAALAAAGLGFRDVVRLGTYIVDHDHARLEALLAVITRIWGDKPPAQTLLGVAALALPDMLFEVDAVAVRP</sequence>
<evidence type="ECO:0000313" key="1">
    <source>
        <dbReference type="EMBL" id="OPC78922.1"/>
    </source>
</evidence>
<dbReference type="PANTHER" id="PTHR11803:SF44">
    <property type="entry name" value="RUTC FAMILY PROTEIN YJGH"/>
    <property type="match status" value="1"/>
</dbReference>